<dbReference type="Proteomes" id="UP000244811">
    <property type="component" value="Chromosome 1"/>
</dbReference>
<protein>
    <submittedName>
        <fullName evidence="2">Uncharacterized protein</fullName>
    </submittedName>
</protein>
<gene>
    <name evidence="2" type="ORF">MACK_000985</name>
</gene>
<accession>A0A976MAU3</accession>
<keyword evidence="1" id="KW-0732">Signal</keyword>
<feature type="signal peptide" evidence="1">
    <location>
        <begin position="1"/>
        <end position="19"/>
    </location>
</feature>
<proteinExistence type="predicted"/>
<dbReference type="AlphaFoldDB" id="A0A976MAU3"/>
<sequence length="274" mass="31757">MKSIIALILVSTVISGVVGTVEEDSEPKNIIETKIIDSFKDMYAHLGYVSHYIGKRALEIAENNNINKKVAQKIQELSNRNCAILGIKDRKEIPYLKTTLELEGKYKEEKEETYSNLKKVESDIGKGLRNISEMVKLWKKHFHNLTESPDWEKGIARNQYVYLLLFNDYLFIFYEIAGKIVEAYKIEPREADGEEMYAKGIFIEGLKKQSKRKGSAAPKEDIDLAALTKTTFAPNTLLLERIFYDMERQIPQFSDHMETLISVFHKYRRNMELM</sequence>
<organism evidence="2 3">
    <name type="scientific">Theileria orientalis</name>
    <dbReference type="NCBI Taxonomy" id="68886"/>
    <lineage>
        <taxon>Eukaryota</taxon>
        <taxon>Sar</taxon>
        <taxon>Alveolata</taxon>
        <taxon>Apicomplexa</taxon>
        <taxon>Aconoidasida</taxon>
        <taxon>Piroplasmida</taxon>
        <taxon>Theileriidae</taxon>
        <taxon>Theileria</taxon>
    </lineage>
</organism>
<evidence type="ECO:0000256" key="1">
    <source>
        <dbReference type="SAM" id="SignalP"/>
    </source>
</evidence>
<dbReference type="EMBL" id="CP056069">
    <property type="protein sequence ID" value="UKK00910.2"/>
    <property type="molecule type" value="Genomic_DNA"/>
</dbReference>
<evidence type="ECO:0000313" key="2">
    <source>
        <dbReference type="EMBL" id="UKK00910.2"/>
    </source>
</evidence>
<name>A0A976MAU3_THEOR</name>
<feature type="chain" id="PRO_5037640367" evidence="1">
    <location>
        <begin position="20"/>
        <end position="274"/>
    </location>
</feature>
<reference evidence="2" key="1">
    <citation type="submission" date="2022-07" db="EMBL/GenBank/DDBJ databases">
        <title>Evaluation of T. orientalis genome assembly methods using nanopore sequencing and analysis of variation between genomes.</title>
        <authorList>
            <person name="Yam J."/>
            <person name="Micallef M.L."/>
            <person name="Liu M."/>
            <person name="Djordjevic S.P."/>
            <person name="Bogema D.R."/>
            <person name="Jenkins C."/>
        </authorList>
    </citation>
    <scope>NUCLEOTIDE SEQUENCE</scope>
    <source>
        <strain evidence="2">Goon Nure</strain>
    </source>
</reference>
<evidence type="ECO:0000313" key="3">
    <source>
        <dbReference type="Proteomes" id="UP000244811"/>
    </source>
</evidence>